<dbReference type="InterPro" id="IPR004869">
    <property type="entry name" value="MMPL_dom"/>
</dbReference>
<dbReference type="InterPro" id="IPR050545">
    <property type="entry name" value="Mycobact_MmpL"/>
</dbReference>
<feature type="transmembrane region" description="Helical" evidence="6">
    <location>
        <begin position="404"/>
        <end position="427"/>
    </location>
</feature>
<keyword evidence="3 6" id="KW-0812">Transmembrane</keyword>
<protein>
    <recommendedName>
        <fullName evidence="7">SSD domain-containing protein</fullName>
    </recommendedName>
</protein>
<dbReference type="EMBL" id="BANB01000176">
    <property type="protein sequence ID" value="GAN76865.1"/>
    <property type="molecule type" value="Genomic_DNA"/>
</dbReference>
<gene>
    <name evidence="8" type="ORF">Asru_0176_03</name>
</gene>
<name>A0A0D6P525_9PROT</name>
<evidence type="ECO:0000256" key="2">
    <source>
        <dbReference type="ARBA" id="ARBA00022475"/>
    </source>
</evidence>
<feature type="transmembrane region" description="Helical" evidence="6">
    <location>
        <begin position="770"/>
        <end position="790"/>
    </location>
</feature>
<dbReference type="Proteomes" id="UP000032680">
    <property type="component" value="Unassembled WGS sequence"/>
</dbReference>
<feature type="transmembrane region" description="Helical" evidence="6">
    <location>
        <begin position="300"/>
        <end position="322"/>
    </location>
</feature>
<dbReference type="InterPro" id="IPR000731">
    <property type="entry name" value="SSD"/>
</dbReference>
<dbReference type="PROSITE" id="PS50156">
    <property type="entry name" value="SSD"/>
    <property type="match status" value="1"/>
</dbReference>
<feature type="transmembrane region" description="Helical" evidence="6">
    <location>
        <begin position="373"/>
        <end position="392"/>
    </location>
</feature>
<keyword evidence="2" id="KW-1003">Cell membrane</keyword>
<feature type="domain" description="SSD" evidence="7">
    <location>
        <begin position="301"/>
        <end position="427"/>
    </location>
</feature>
<organism evidence="8 9">
    <name type="scientific">Acidisphaera rubrifaciens HS-AP3</name>
    <dbReference type="NCBI Taxonomy" id="1231350"/>
    <lineage>
        <taxon>Bacteria</taxon>
        <taxon>Pseudomonadati</taxon>
        <taxon>Pseudomonadota</taxon>
        <taxon>Alphaproteobacteria</taxon>
        <taxon>Acetobacterales</taxon>
        <taxon>Acetobacteraceae</taxon>
        <taxon>Acidisphaera</taxon>
    </lineage>
</organism>
<keyword evidence="5 6" id="KW-0472">Membrane</keyword>
<dbReference type="Gene3D" id="1.20.1640.10">
    <property type="entry name" value="Multidrug efflux transporter AcrB transmembrane domain"/>
    <property type="match status" value="2"/>
</dbReference>
<evidence type="ECO:0000256" key="6">
    <source>
        <dbReference type="SAM" id="Phobius"/>
    </source>
</evidence>
<feature type="transmembrane region" description="Helical" evidence="6">
    <location>
        <begin position="713"/>
        <end position="733"/>
    </location>
</feature>
<dbReference type="GO" id="GO:0005886">
    <property type="term" value="C:plasma membrane"/>
    <property type="evidence" value="ECO:0007669"/>
    <property type="project" value="UniProtKB-SubCell"/>
</dbReference>
<dbReference type="SUPFAM" id="SSF82866">
    <property type="entry name" value="Multidrug efflux transporter AcrB transmembrane domain"/>
    <property type="match status" value="2"/>
</dbReference>
<feature type="transmembrane region" description="Helical" evidence="6">
    <location>
        <begin position="740"/>
        <end position="764"/>
    </location>
</feature>
<sequence>MTLPSLLAALVERCRRAAAAVVLAGAVLGGLGGWYASGHLGVSTDTDRMFSASLPWRQRADALARDFPQFQDLLVAVIDARIPEEADATAASLAAAMAADTAHVRSVRRPDSAPYLHREGLLFLDQKTLQSLLDRTVDAQPFLGQLVADPSARGLLATLGLIGLGVQHGDADLSGFRAALTGFHTAMAEALAGHPQPLSWQNLLSGPVSDLAGKYKFVLVQPKLDYGSLQPGGAATADMRTAIRGLEFVKSGDARVRITGSVALADEEFATVAQGAVAGLIGSVLLITLWLFLALRTWRLILPVLGTLALGLLLTVFFAAAAVGTLNLISVGFGVLFVGIAVDFAIQFSVRYREQRFEAAQAEAAMAETGRRVGVQILVAAAATAAGFLAFVPTDFSGVAELGLIAGFGMLVAFACTLTFLPAAIALCRPRGEAAEVGFAWAARLDPVIARHRRPLLGIFAVLALAGVGLTFALRFDSDPLHTKNPDTEAMRTLRDLFDDPVTNPYSVDILTQDAAAAAALTPKLEALPLVAQVLSINSLVPKDQGPKLAAIADANSILAVTLAPHGPVAPATPADIRMAAATADGQIEPALAKLPKDAPLALIAGDLRAVAKAPDAILVGMDHALTRFLPVQLAQLRTALSAEPATIATIPEDLKRDWLLPDGRARVQAMAKSTARDSRGLQALVQEVATVAPNVGGSAVTIVATARTIVDAFRTAAVGAFVAIALILFVALRRALDVGLVLAPLSLSALMTVVAIVAIGMPINFANIIALPLLLGVGVSFNIYFVMNWRAGRPRMLGSATARAVMFSALTTGSAFGSLALSAHPGTASMGKLLLISLGCTLVATLVFIPALLSAIGPPRTTRG</sequence>
<comment type="subcellular location">
    <subcellularLocation>
        <location evidence="1">Cell membrane</location>
        <topology evidence="1">Multi-pass membrane protein</topology>
    </subcellularLocation>
</comment>
<evidence type="ECO:0000256" key="1">
    <source>
        <dbReference type="ARBA" id="ARBA00004651"/>
    </source>
</evidence>
<keyword evidence="4 6" id="KW-1133">Transmembrane helix</keyword>
<dbReference type="PANTHER" id="PTHR33406:SF13">
    <property type="entry name" value="MEMBRANE PROTEIN YDFJ"/>
    <property type="match status" value="1"/>
</dbReference>
<feature type="transmembrane region" description="Helical" evidence="6">
    <location>
        <begin position="272"/>
        <end position="293"/>
    </location>
</feature>
<evidence type="ECO:0000259" key="7">
    <source>
        <dbReference type="PROSITE" id="PS50156"/>
    </source>
</evidence>
<dbReference type="RefSeq" id="WP_048860760.1">
    <property type="nucleotide sequence ID" value="NZ_BANB01000176.1"/>
</dbReference>
<keyword evidence="9" id="KW-1185">Reference proteome</keyword>
<dbReference type="PANTHER" id="PTHR33406">
    <property type="entry name" value="MEMBRANE PROTEIN MJ1562-RELATED"/>
    <property type="match status" value="1"/>
</dbReference>
<evidence type="ECO:0000256" key="3">
    <source>
        <dbReference type="ARBA" id="ARBA00022692"/>
    </source>
</evidence>
<comment type="caution">
    <text evidence="8">The sequence shown here is derived from an EMBL/GenBank/DDBJ whole genome shotgun (WGS) entry which is preliminary data.</text>
</comment>
<reference evidence="8 9" key="1">
    <citation type="submission" date="2012-11" db="EMBL/GenBank/DDBJ databases">
        <title>Whole genome sequence of Acidisphaera rubrifaciens HS-AP3.</title>
        <authorList>
            <person name="Azuma Y."/>
            <person name="Higashiura N."/>
            <person name="Hirakawa H."/>
            <person name="Matsushita K."/>
        </authorList>
    </citation>
    <scope>NUCLEOTIDE SEQUENCE [LARGE SCALE GENOMIC DNA]</scope>
    <source>
        <strain evidence="8 9">HS-AP3</strain>
    </source>
</reference>
<feature type="transmembrane region" description="Helical" evidence="6">
    <location>
        <begin position="802"/>
        <end position="822"/>
    </location>
</feature>
<proteinExistence type="predicted"/>
<feature type="transmembrane region" description="Helical" evidence="6">
    <location>
        <begin position="328"/>
        <end position="352"/>
    </location>
</feature>
<dbReference type="InterPro" id="IPR017841">
    <property type="entry name" value="Hopanoid_biosynth_HpnN"/>
</dbReference>
<evidence type="ECO:0000256" key="5">
    <source>
        <dbReference type="ARBA" id="ARBA00023136"/>
    </source>
</evidence>
<accession>A0A0D6P525</accession>
<dbReference type="Pfam" id="PF03176">
    <property type="entry name" value="MMPL"/>
    <property type="match status" value="2"/>
</dbReference>
<evidence type="ECO:0000256" key="4">
    <source>
        <dbReference type="ARBA" id="ARBA00022989"/>
    </source>
</evidence>
<evidence type="ECO:0000313" key="9">
    <source>
        <dbReference type="Proteomes" id="UP000032680"/>
    </source>
</evidence>
<dbReference type="NCBIfam" id="TIGR03480">
    <property type="entry name" value="HpnN"/>
    <property type="match status" value="1"/>
</dbReference>
<evidence type="ECO:0000313" key="8">
    <source>
        <dbReference type="EMBL" id="GAN76865.1"/>
    </source>
</evidence>
<feature type="transmembrane region" description="Helical" evidence="6">
    <location>
        <begin position="456"/>
        <end position="476"/>
    </location>
</feature>
<dbReference type="AlphaFoldDB" id="A0A0D6P525"/>
<dbReference type="OrthoDB" id="7518665at2"/>
<feature type="transmembrane region" description="Helical" evidence="6">
    <location>
        <begin position="834"/>
        <end position="857"/>
    </location>
</feature>